<dbReference type="PANTHER" id="PTHR41317:SF1">
    <property type="entry name" value="PD-(D_E)XK NUCLEASE FAMILY TRANSPOSASE"/>
    <property type="match status" value="1"/>
</dbReference>
<evidence type="ECO:0000313" key="1">
    <source>
        <dbReference type="EMBL" id="SFC31374.1"/>
    </source>
</evidence>
<dbReference type="InterPro" id="IPR010106">
    <property type="entry name" value="RpnA"/>
</dbReference>
<dbReference type="NCBIfam" id="TIGR01784">
    <property type="entry name" value="T_den_put_tspse"/>
    <property type="match status" value="1"/>
</dbReference>
<dbReference type="Pfam" id="PF12784">
    <property type="entry name" value="PDDEXK_2"/>
    <property type="match status" value="1"/>
</dbReference>
<proteinExistence type="predicted"/>
<dbReference type="PANTHER" id="PTHR41317">
    <property type="entry name" value="PD-(D_E)XK NUCLEASE FAMILY TRANSPOSASE"/>
    <property type="match status" value="1"/>
</dbReference>
<evidence type="ECO:0008006" key="3">
    <source>
        <dbReference type="Google" id="ProtNLM"/>
    </source>
</evidence>
<dbReference type="AlphaFoldDB" id="A0A1I1I582"/>
<organism evidence="1 2">
    <name type="scientific">Flexibacter flexilis DSM 6793</name>
    <dbReference type="NCBI Taxonomy" id="927664"/>
    <lineage>
        <taxon>Bacteria</taxon>
        <taxon>Pseudomonadati</taxon>
        <taxon>Bacteroidota</taxon>
        <taxon>Cytophagia</taxon>
        <taxon>Cytophagales</taxon>
        <taxon>Flexibacteraceae</taxon>
        <taxon>Flexibacter</taxon>
    </lineage>
</organism>
<evidence type="ECO:0000313" key="2">
    <source>
        <dbReference type="Proteomes" id="UP000199514"/>
    </source>
</evidence>
<accession>A0A1I1I582</accession>
<dbReference type="Proteomes" id="UP000199514">
    <property type="component" value="Unassembled WGS sequence"/>
</dbReference>
<sequence length="278" mass="32588">MAKYINPYTDFGFKKLFGEEANKDLLIDFLNQLLPAHHQIAALNFRNPENLADLSAERKAIFDIHCKALSGERFIVEMQKAKVKYFKDRSLFYVTFPIRDQAQQGDWNFKLEPIYFVAILDFEYDEAEEKRKFRRDVALKDQDGEVFFDKLHFKFLQMPLFTKKEHELETKFDKWCYFLKNLESFDHIPNILNEPIFQKAFGAAELASLSSEQRAVYEENLIQYWGMKSALETAVEESKIEIARNFIALNLDNTTIAKGTGLTIKQIEALRKEIDKNP</sequence>
<reference evidence="1 2" key="1">
    <citation type="submission" date="2016-10" db="EMBL/GenBank/DDBJ databases">
        <authorList>
            <person name="de Groot N.N."/>
        </authorList>
    </citation>
    <scope>NUCLEOTIDE SEQUENCE [LARGE SCALE GENOMIC DNA]</scope>
    <source>
        <strain evidence="1 2">DSM 6793</strain>
    </source>
</reference>
<protein>
    <recommendedName>
        <fullName evidence="3">PD-(D/E)XK nuclease family transposase</fullName>
    </recommendedName>
</protein>
<keyword evidence="2" id="KW-1185">Reference proteome</keyword>
<dbReference type="EMBL" id="FOLE01000004">
    <property type="protein sequence ID" value="SFC31374.1"/>
    <property type="molecule type" value="Genomic_DNA"/>
</dbReference>
<gene>
    <name evidence="1" type="ORF">SAMN05421780_104215</name>
</gene>
<name>A0A1I1I582_9BACT</name>
<dbReference type="RefSeq" id="WP_245756706.1">
    <property type="nucleotide sequence ID" value="NZ_FOLE01000004.1"/>
</dbReference>
<dbReference type="STRING" id="927664.SAMN05421780_104215"/>